<feature type="transmembrane region" description="Helical" evidence="1">
    <location>
        <begin position="153"/>
        <end position="172"/>
    </location>
</feature>
<proteinExistence type="predicted"/>
<dbReference type="CDD" id="cd00060">
    <property type="entry name" value="FHA"/>
    <property type="match status" value="1"/>
</dbReference>
<feature type="domain" description="FHA" evidence="2">
    <location>
        <begin position="25"/>
        <end position="74"/>
    </location>
</feature>
<dbReference type="PROSITE" id="PS50006">
    <property type="entry name" value="FHA_DOMAIN"/>
    <property type="match status" value="1"/>
</dbReference>
<feature type="transmembrane region" description="Helical" evidence="1">
    <location>
        <begin position="250"/>
        <end position="269"/>
    </location>
</feature>
<dbReference type="SMART" id="SM00240">
    <property type="entry name" value="FHA"/>
    <property type="match status" value="1"/>
</dbReference>
<dbReference type="InterPro" id="IPR008984">
    <property type="entry name" value="SMAD_FHA_dom_sf"/>
</dbReference>
<feature type="transmembrane region" description="Helical" evidence="1">
    <location>
        <begin position="123"/>
        <end position="141"/>
    </location>
</feature>
<dbReference type="Gene3D" id="2.60.200.20">
    <property type="match status" value="1"/>
</dbReference>
<dbReference type="RefSeq" id="WP_116009524.1">
    <property type="nucleotide sequence ID" value="NZ_QUOU01000001.1"/>
</dbReference>
<protein>
    <submittedName>
        <fullName evidence="3">FHA domain-containing protein</fullName>
    </submittedName>
</protein>
<dbReference type="AlphaFoldDB" id="A0A3E0TVM0"/>
<evidence type="ECO:0000259" key="2">
    <source>
        <dbReference type="PROSITE" id="PS50006"/>
    </source>
</evidence>
<evidence type="ECO:0000313" key="4">
    <source>
        <dbReference type="Proteomes" id="UP000256478"/>
    </source>
</evidence>
<dbReference type="InterPro" id="IPR000253">
    <property type="entry name" value="FHA_dom"/>
</dbReference>
<feature type="transmembrane region" description="Helical" evidence="1">
    <location>
        <begin position="184"/>
        <end position="208"/>
    </location>
</feature>
<evidence type="ECO:0000256" key="1">
    <source>
        <dbReference type="SAM" id="Phobius"/>
    </source>
</evidence>
<accession>A0A3E0TVM0</accession>
<name>A0A3E0TVM0_9GAMM</name>
<dbReference type="Pfam" id="PF00498">
    <property type="entry name" value="FHA"/>
    <property type="match status" value="1"/>
</dbReference>
<feature type="transmembrane region" description="Helical" evidence="1">
    <location>
        <begin position="220"/>
        <end position="238"/>
    </location>
</feature>
<reference evidence="3 4" key="1">
    <citation type="submission" date="2018-08" db="EMBL/GenBank/DDBJ databases">
        <title>Thalassotalea euphylliae genome.</title>
        <authorList>
            <person name="Summers S."/>
            <person name="Rice S.A."/>
            <person name="Freckelton M.L."/>
            <person name="Nedved B.T."/>
            <person name="Hadfield M.G."/>
        </authorList>
    </citation>
    <scope>NUCLEOTIDE SEQUENCE [LARGE SCALE GENOMIC DNA]</scope>
    <source>
        <strain evidence="3 4">H1</strain>
    </source>
</reference>
<sequence length="321" mass="35777">MEIIVEELSKGHKLIGRHKYNNGSVKVGRAYNNDIIVSDPHVCPQHLSINYDGEHWIVTDHDSLNGSFLGQSKTVANGHIVKSGDVIALGNSQIRLVFPDHPVSASVPFSAFETLINLARNPLVIVVSIMLFTLASGWLTYLDKGKEVNFTQLLVPAIGMALVFSIWPALVSMVSHLTKNDARVLHQIGTCFVFFLLLMLTDIVQALVNFNTSGNWPVAWLTYLLPIAVAFTMFWLNCYIGFHMSDRRRLATAASLTLIFFGGSALIHFSKQPEFNPRPQYDATIMPPNFLLSASSDVDEFLTDAEKLFEKTRQQSLKAQK</sequence>
<dbReference type="Proteomes" id="UP000256478">
    <property type="component" value="Unassembled WGS sequence"/>
</dbReference>
<organism evidence="3 4">
    <name type="scientific">Thalassotalea euphylliae</name>
    <dbReference type="NCBI Taxonomy" id="1655234"/>
    <lineage>
        <taxon>Bacteria</taxon>
        <taxon>Pseudomonadati</taxon>
        <taxon>Pseudomonadota</taxon>
        <taxon>Gammaproteobacteria</taxon>
        <taxon>Alteromonadales</taxon>
        <taxon>Colwelliaceae</taxon>
        <taxon>Thalassotalea</taxon>
    </lineage>
</organism>
<keyword evidence="1" id="KW-1133">Transmembrane helix</keyword>
<evidence type="ECO:0000313" key="3">
    <source>
        <dbReference type="EMBL" id="REL28490.1"/>
    </source>
</evidence>
<gene>
    <name evidence="3" type="ORF">DXX93_19240</name>
</gene>
<dbReference type="OrthoDB" id="5762105at2"/>
<dbReference type="SUPFAM" id="SSF49879">
    <property type="entry name" value="SMAD/FHA domain"/>
    <property type="match status" value="1"/>
</dbReference>
<comment type="caution">
    <text evidence="3">The sequence shown here is derived from an EMBL/GenBank/DDBJ whole genome shotgun (WGS) entry which is preliminary data.</text>
</comment>
<keyword evidence="1" id="KW-0472">Membrane</keyword>
<dbReference type="EMBL" id="QUOU01000001">
    <property type="protein sequence ID" value="REL28490.1"/>
    <property type="molecule type" value="Genomic_DNA"/>
</dbReference>
<keyword evidence="1" id="KW-0812">Transmembrane</keyword>